<dbReference type="Pfam" id="PF18976">
    <property type="entry name" value="DUF5712"/>
    <property type="match status" value="1"/>
</dbReference>
<feature type="compositionally biased region" description="Basic and acidic residues" evidence="1">
    <location>
        <begin position="316"/>
        <end position="325"/>
    </location>
</feature>
<feature type="compositionally biased region" description="Basic residues" evidence="1">
    <location>
        <begin position="305"/>
        <end position="315"/>
    </location>
</feature>
<evidence type="ECO:0000256" key="1">
    <source>
        <dbReference type="SAM" id="MobiDB-lite"/>
    </source>
</evidence>
<feature type="region of interest" description="Disordered" evidence="1">
    <location>
        <begin position="299"/>
        <end position="325"/>
    </location>
</feature>
<proteinExistence type="predicted"/>
<dbReference type="EMBL" id="JSYN01000006">
    <property type="protein sequence ID" value="KIA95170.1"/>
    <property type="molecule type" value="Genomic_DNA"/>
</dbReference>
<dbReference type="Proteomes" id="UP000031246">
    <property type="component" value="Unassembled WGS sequence"/>
</dbReference>
<dbReference type="AlphaFoldDB" id="A0A0C1DMD1"/>
<sequence>MFINITDTITADNKGSSGALINYLEKENRIYNKLEERWFNHLGKDFEPFEVRRTIDGNVAKLSKKDPKFFLINISPSQKEIKHLIDRHGENNFRNKLKDYAVKVMDEYARNFKRHGIDSSKDLVWFAKLENHRYYGHKDKEVKDGTKRRGELKTGNQVHVQVIVSRKDLTNKIKLSPMNNSQGKNEQHSKKVGQFKRTAFIQSGEGLFDQFFKFERNLNETMAYAVAEKNGNLNQREQLDMLRQGSATNYQSRSIARELIRDVAEGMFQTSTDMLGTVGKTAGNFLEILLEPTFVPAQSNTVGSMRKKRKKKKGRSKDQSHGQSM</sequence>
<dbReference type="OrthoDB" id="1404627at2"/>
<gene>
    <name evidence="2" type="ORF">OC25_07540</name>
</gene>
<protein>
    <submittedName>
        <fullName evidence="2">Molybdopterin-guanine dinucleotide biosynthesis protein MobB</fullName>
    </submittedName>
</protein>
<keyword evidence="3" id="KW-1185">Reference proteome</keyword>
<dbReference type="RefSeq" id="WP_039473691.1">
    <property type="nucleotide sequence ID" value="NZ_JSYN01000006.1"/>
</dbReference>
<evidence type="ECO:0000313" key="2">
    <source>
        <dbReference type="EMBL" id="KIA95170.1"/>
    </source>
</evidence>
<reference evidence="2 3" key="1">
    <citation type="submission" date="2014-10" db="EMBL/GenBank/DDBJ databases">
        <title>Pedobacter Kyungheensis.</title>
        <authorList>
            <person name="Anderson B.M."/>
            <person name="Newman J.D."/>
        </authorList>
    </citation>
    <scope>NUCLEOTIDE SEQUENCE [LARGE SCALE GENOMIC DNA]</scope>
    <source>
        <strain evidence="2 3">KACC 16221</strain>
    </source>
</reference>
<accession>A0A0C1DMD1</accession>
<organism evidence="2 3">
    <name type="scientific">Pedobacter kyungheensis</name>
    <dbReference type="NCBI Taxonomy" id="1069985"/>
    <lineage>
        <taxon>Bacteria</taxon>
        <taxon>Pseudomonadati</taxon>
        <taxon>Bacteroidota</taxon>
        <taxon>Sphingobacteriia</taxon>
        <taxon>Sphingobacteriales</taxon>
        <taxon>Sphingobacteriaceae</taxon>
        <taxon>Pedobacter</taxon>
    </lineage>
</organism>
<evidence type="ECO:0000313" key="3">
    <source>
        <dbReference type="Proteomes" id="UP000031246"/>
    </source>
</evidence>
<name>A0A0C1DMD1_9SPHI</name>
<comment type="caution">
    <text evidence="2">The sequence shown here is derived from an EMBL/GenBank/DDBJ whole genome shotgun (WGS) entry which is preliminary data.</text>
</comment>
<dbReference type="InterPro" id="IPR043766">
    <property type="entry name" value="BfmA-like"/>
</dbReference>